<dbReference type="Pfam" id="PF06677">
    <property type="entry name" value="Auto_anti-p27"/>
    <property type="match status" value="3"/>
</dbReference>
<dbReference type="PANTHER" id="PTHR16537">
    <property type="entry name" value="SJOEGREN SYNDROME/SCLERODERMA AUTOANTIGEN 1"/>
    <property type="match status" value="1"/>
</dbReference>
<dbReference type="EMBL" id="VRMN01000010">
    <property type="protein sequence ID" value="KAA8492132.1"/>
    <property type="molecule type" value="Genomic_DNA"/>
</dbReference>
<name>A0A5J4YM83_PORPP</name>
<gene>
    <name evidence="2" type="ORF">FVE85_3570</name>
</gene>
<dbReference type="AlphaFoldDB" id="A0A5J4YM83"/>
<sequence>MGEMLLQGWQMESAICRSPGCLLPLMRAPPPNETVVLCVNCDAQSRGELAARRAPQQQQRAAPVRTVENGDAHNVASPSAGVEQPLHDRQEDVQRASAAASRLPRPSEILAERLLMGWTMLADECDAEDCAGAPLMRAPGELFAQCVVCGFVSSPPAALTRTTAQHGNGTTSTELPHPQVRQEHARPSHYTAQRSSNRSSQPAASTRSLDTSAIGGKLLQGWTMLAQQCAACNAPLMRAPHAQTGVCVVCGGINTDEPLNVVPQAPPSRENGASVPQSGADTVQQNYESSLKLVLDRAERGAAKVAAMVQQCEPRFAACSDLISECETLVSGLSRALAILTSLHRFSVCTMSHGVTGKGSLCTSLELSCGPCRRRFASRQAQGALDDAVYLAFVDTQAEQIYAHLASSSLALCRSSSPYAESREGVMIAAAMDKVTATLRTIEQNVAKCRLNKD</sequence>
<reference evidence="3" key="1">
    <citation type="journal article" date="2019" name="Nat. Commun.">
        <title>Expansion of phycobilisome linker gene families in mesophilic red algae.</title>
        <authorList>
            <person name="Lee J."/>
            <person name="Kim D."/>
            <person name="Bhattacharya D."/>
            <person name="Yoon H.S."/>
        </authorList>
    </citation>
    <scope>NUCLEOTIDE SEQUENCE [LARGE SCALE GENOMIC DNA]</scope>
    <source>
        <strain evidence="3">CCMP 1328</strain>
    </source>
</reference>
<protein>
    <recommendedName>
        <fullName evidence="4">Sjoegren syndrome/scleroderma autoantigen 1</fullName>
    </recommendedName>
</protein>
<keyword evidence="3" id="KW-1185">Reference proteome</keyword>
<organism evidence="2 3">
    <name type="scientific">Porphyridium purpureum</name>
    <name type="common">Red alga</name>
    <name type="synonym">Porphyridium cruentum</name>
    <dbReference type="NCBI Taxonomy" id="35688"/>
    <lineage>
        <taxon>Eukaryota</taxon>
        <taxon>Rhodophyta</taxon>
        <taxon>Bangiophyceae</taxon>
        <taxon>Porphyridiales</taxon>
        <taxon>Porphyridiaceae</taxon>
        <taxon>Porphyridium</taxon>
    </lineage>
</organism>
<dbReference type="OrthoDB" id="28939at2759"/>
<evidence type="ECO:0000313" key="2">
    <source>
        <dbReference type="EMBL" id="KAA8492132.1"/>
    </source>
</evidence>
<feature type="region of interest" description="Disordered" evidence="1">
    <location>
        <begin position="160"/>
        <end position="209"/>
    </location>
</feature>
<dbReference type="Proteomes" id="UP000324585">
    <property type="component" value="Unassembled WGS sequence"/>
</dbReference>
<comment type="caution">
    <text evidence="2">The sequence shown here is derived from an EMBL/GenBank/DDBJ whole genome shotgun (WGS) entry which is preliminary data.</text>
</comment>
<feature type="compositionally biased region" description="Low complexity" evidence="1">
    <location>
        <begin position="52"/>
        <end position="63"/>
    </location>
</feature>
<proteinExistence type="predicted"/>
<feature type="compositionally biased region" description="Polar residues" evidence="1">
    <location>
        <begin position="160"/>
        <end position="174"/>
    </location>
</feature>
<accession>A0A5J4YM83</accession>
<evidence type="ECO:0000256" key="1">
    <source>
        <dbReference type="SAM" id="MobiDB-lite"/>
    </source>
</evidence>
<dbReference type="InterPro" id="IPR051888">
    <property type="entry name" value="UPF0148_domain"/>
</dbReference>
<feature type="compositionally biased region" description="Polar residues" evidence="1">
    <location>
        <begin position="190"/>
        <end position="209"/>
    </location>
</feature>
<evidence type="ECO:0000313" key="3">
    <source>
        <dbReference type="Proteomes" id="UP000324585"/>
    </source>
</evidence>
<evidence type="ECO:0008006" key="4">
    <source>
        <dbReference type="Google" id="ProtNLM"/>
    </source>
</evidence>
<feature type="region of interest" description="Disordered" evidence="1">
    <location>
        <begin position="50"/>
        <end position="103"/>
    </location>
</feature>
<dbReference type="InterPro" id="IPR009563">
    <property type="entry name" value="SSSCA1"/>
</dbReference>
<dbReference type="PANTHER" id="PTHR16537:SF1">
    <property type="entry name" value="PROTEIN ZNRD2"/>
    <property type="match status" value="1"/>
</dbReference>
<feature type="compositionally biased region" description="Basic and acidic residues" evidence="1">
    <location>
        <begin position="85"/>
        <end position="94"/>
    </location>
</feature>